<feature type="region of interest" description="Disordered" evidence="2">
    <location>
        <begin position="1"/>
        <end position="51"/>
    </location>
</feature>
<evidence type="ECO:0008006" key="5">
    <source>
        <dbReference type="Google" id="ProtNLM"/>
    </source>
</evidence>
<dbReference type="Gene3D" id="3.40.50.150">
    <property type="entry name" value="Vaccinia Virus protein VP39"/>
    <property type="match status" value="1"/>
</dbReference>
<proteinExistence type="inferred from homology"/>
<sequence>MGLAVSVDNTSKHPSPASPPPRSSVLSNTDEADDNDSSFGEPGQQSTASVTSSILHYRRLQGRTYHSEHFTTNYFLPNDDQQLESIDLSHHYLSILLDEKLYLAPLEKDKIQNVLDIGTGTGIWAIEFADLFPGAQVVGTDLSPVQPAWVPPNLRFEIDDAALDWTWDDNQFDFIHIRYIFGSIKDWDALLAQAYRCCAPGGWVQSGECDVEFRSDDGTVDLEPVLSKYGELFREGGKIMDRPFFVRELQEEAFKKAGFVDQQKAIYKIPIGGWPKDPKLAEVGRFVKATLENDLEGYTLMMWQQVLGWPKDEYQVWLASLRKAIRNPKVHSYMIVHYVYGRKPE</sequence>
<evidence type="ECO:0000313" key="3">
    <source>
        <dbReference type="EMBL" id="KAK0387596.1"/>
    </source>
</evidence>
<dbReference type="GO" id="GO:0008168">
    <property type="term" value="F:methyltransferase activity"/>
    <property type="evidence" value="ECO:0007669"/>
    <property type="project" value="TreeGrafter"/>
</dbReference>
<name>A0AA39GIE9_SARSR</name>
<evidence type="ECO:0000256" key="2">
    <source>
        <dbReference type="SAM" id="MobiDB-lite"/>
    </source>
</evidence>
<dbReference type="EMBL" id="JAPDFR010000003">
    <property type="protein sequence ID" value="KAK0387596.1"/>
    <property type="molecule type" value="Genomic_DNA"/>
</dbReference>
<dbReference type="InterPro" id="IPR029063">
    <property type="entry name" value="SAM-dependent_MTases_sf"/>
</dbReference>
<evidence type="ECO:0000256" key="1">
    <source>
        <dbReference type="ARBA" id="ARBA00038158"/>
    </source>
</evidence>
<gene>
    <name evidence="3" type="ORF">NLU13_3842</name>
</gene>
<comment type="similarity">
    <text evidence="1">Belongs to the methyltransferase superfamily. LaeA methyltransferase family.</text>
</comment>
<accession>A0AA39GIE9</accession>
<keyword evidence="4" id="KW-1185">Reference proteome</keyword>
<dbReference type="AlphaFoldDB" id="A0AA39GIE9"/>
<protein>
    <recommendedName>
        <fullName evidence="5">Secondary metabolism regulator LAE1</fullName>
    </recommendedName>
</protein>
<dbReference type="Pfam" id="PF13489">
    <property type="entry name" value="Methyltransf_23"/>
    <property type="match status" value="1"/>
</dbReference>
<dbReference type="PANTHER" id="PTHR43591:SF10">
    <property type="entry name" value="ABC TRANSMEMBRANE TYPE-1 DOMAIN-CONTAINING PROTEIN-RELATED"/>
    <property type="match status" value="1"/>
</dbReference>
<dbReference type="CDD" id="cd02440">
    <property type="entry name" value="AdoMet_MTases"/>
    <property type="match status" value="1"/>
</dbReference>
<dbReference type="Proteomes" id="UP001175261">
    <property type="component" value="Unassembled WGS sequence"/>
</dbReference>
<comment type="caution">
    <text evidence="3">The sequence shown here is derived from an EMBL/GenBank/DDBJ whole genome shotgun (WGS) entry which is preliminary data.</text>
</comment>
<dbReference type="SUPFAM" id="SSF53335">
    <property type="entry name" value="S-adenosyl-L-methionine-dependent methyltransferases"/>
    <property type="match status" value="1"/>
</dbReference>
<reference evidence="3" key="1">
    <citation type="submission" date="2022-10" db="EMBL/GenBank/DDBJ databases">
        <title>Determination and structural analysis of whole genome sequence of Sarocladium strictum F4-1.</title>
        <authorList>
            <person name="Hu L."/>
            <person name="Jiang Y."/>
        </authorList>
    </citation>
    <scope>NUCLEOTIDE SEQUENCE</scope>
    <source>
        <strain evidence="3">F4-1</strain>
    </source>
</reference>
<dbReference type="PANTHER" id="PTHR43591">
    <property type="entry name" value="METHYLTRANSFERASE"/>
    <property type="match status" value="1"/>
</dbReference>
<organism evidence="3 4">
    <name type="scientific">Sarocladium strictum</name>
    <name type="common">Black bundle disease fungus</name>
    <name type="synonym">Acremonium strictum</name>
    <dbReference type="NCBI Taxonomy" id="5046"/>
    <lineage>
        <taxon>Eukaryota</taxon>
        <taxon>Fungi</taxon>
        <taxon>Dikarya</taxon>
        <taxon>Ascomycota</taxon>
        <taxon>Pezizomycotina</taxon>
        <taxon>Sordariomycetes</taxon>
        <taxon>Hypocreomycetidae</taxon>
        <taxon>Hypocreales</taxon>
        <taxon>Sarocladiaceae</taxon>
        <taxon>Sarocladium</taxon>
    </lineage>
</organism>
<evidence type="ECO:0000313" key="4">
    <source>
        <dbReference type="Proteomes" id="UP001175261"/>
    </source>
</evidence>